<evidence type="ECO:0000256" key="8">
    <source>
        <dbReference type="RuleBase" id="RU369061"/>
    </source>
</evidence>
<evidence type="ECO:0000313" key="11">
    <source>
        <dbReference type="Proteomes" id="UP000676456"/>
    </source>
</evidence>
<feature type="domain" description="Carbohydrate kinase PfkB" evidence="9">
    <location>
        <begin position="7"/>
        <end position="282"/>
    </location>
</feature>
<dbReference type="SUPFAM" id="SSF53613">
    <property type="entry name" value="Ribokinase-like"/>
    <property type="match status" value="1"/>
</dbReference>
<dbReference type="PANTHER" id="PTHR46566:SF1">
    <property type="entry name" value="1-PHOSPHOFRUCTOKINASE"/>
    <property type="match status" value="1"/>
</dbReference>
<dbReference type="EMBL" id="JAGYPN010000002">
    <property type="protein sequence ID" value="MBS4222967.1"/>
    <property type="molecule type" value="Genomic_DNA"/>
</dbReference>
<dbReference type="GO" id="GO:0016052">
    <property type="term" value="P:carbohydrate catabolic process"/>
    <property type="evidence" value="ECO:0007669"/>
    <property type="project" value="UniProtKB-ARBA"/>
</dbReference>
<comment type="function">
    <text evidence="8">Catalyzes the ATP-dependent phosphorylation of fructose-l-phosphate to fructose-l,6-bisphosphate.</text>
</comment>
<comment type="caution">
    <text evidence="10">The sequence shown here is derived from an EMBL/GenBank/DDBJ whole genome shotgun (WGS) entry which is preliminary data.</text>
</comment>
<evidence type="ECO:0000256" key="4">
    <source>
        <dbReference type="ARBA" id="ARBA00022777"/>
    </source>
</evidence>
<comment type="similarity">
    <text evidence="1">Belongs to the carbohydrate kinase pfkB family.</text>
</comment>
<evidence type="ECO:0000313" key="10">
    <source>
        <dbReference type="EMBL" id="MBS4222967.1"/>
    </source>
</evidence>
<keyword evidence="4 8" id="KW-0418">Kinase</keyword>
<organism evidence="10 11">
    <name type="scientific">Lederbergia citrea</name>
    <dbReference type="NCBI Taxonomy" id="2833581"/>
    <lineage>
        <taxon>Bacteria</taxon>
        <taxon>Bacillati</taxon>
        <taxon>Bacillota</taxon>
        <taxon>Bacilli</taxon>
        <taxon>Bacillales</taxon>
        <taxon>Bacillaceae</taxon>
        <taxon>Lederbergia</taxon>
    </lineage>
</organism>
<evidence type="ECO:0000256" key="6">
    <source>
        <dbReference type="ARBA" id="ARBA00047745"/>
    </source>
</evidence>
<comment type="catalytic activity">
    <reaction evidence="7">
        <text>D-tagatofuranose 6-phosphate + ATP = D-tagatofuranose 1,6-bisphosphate + ADP + H(+)</text>
        <dbReference type="Rhea" id="RHEA:12420"/>
        <dbReference type="ChEBI" id="CHEBI:15378"/>
        <dbReference type="ChEBI" id="CHEBI:30616"/>
        <dbReference type="ChEBI" id="CHEBI:58694"/>
        <dbReference type="ChEBI" id="CHEBI:58695"/>
        <dbReference type="ChEBI" id="CHEBI:456216"/>
        <dbReference type="EC" id="2.7.1.144"/>
    </reaction>
</comment>
<dbReference type="EC" id="2.7.1.144" evidence="7"/>
<dbReference type="PIRSF" id="PIRSF000535">
    <property type="entry name" value="1PFK/6PFK/LacC"/>
    <property type="match status" value="1"/>
</dbReference>
<sequence length="307" mass="33607">MIYTLTLNPSIDYVVQLEPFHIGELNRIQSETKFPGGKGINVSRVLKRLGIDTTALGFIGGFTGCYIEEYLQIEHNQTDFVKIKEDTRINIKLNTGKETEINAKGPEITTEEYEELKAKIRGLESGDFLILSGSIPASLPNTTYEELVQICSENDVQFIADAEGDLLKNVLPYKPFLVKPNHHELGALFNIEIQSPEEAIPYGKKLLEMGAQNVVVSMADMGAVFINKKNVLVATVPSGVLKSSVGAGDSLVAGFLAQFLKTGKYEEAFRYGVASGSATAFSIELCTKDQIEALLPQVVIKRKENGA</sequence>
<evidence type="ECO:0000256" key="1">
    <source>
        <dbReference type="ARBA" id="ARBA00005380"/>
    </source>
</evidence>
<dbReference type="PROSITE" id="PS00583">
    <property type="entry name" value="PFKB_KINASES_1"/>
    <property type="match status" value="1"/>
</dbReference>
<dbReference type="Proteomes" id="UP000676456">
    <property type="component" value="Unassembled WGS sequence"/>
</dbReference>
<evidence type="ECO:0000256" key="2">
    <source>
        <dbReference type="ARBA" id="ARBA00022679"/>
    </source>
</evidence>
<keyword evidence="3 7" id="KW-0547">Nucleotide-binding</keyword>
<dbReference type="GO" id="GO:0005829">
    <property type="term" value="C:cytosol"/>
    <property type="evidence" value="ECO:0007669"/>
    <property type="project" value="TreeGrafter"/>
</dbReference>
<dbReference type="PROSITE" id="PS00584">
    <property type="entry name" value="PFKB_KINASES_2"/>
    <property type="match status" value="1"/>
</dbReference>
<accession>A0A942UNA3</accession>
<dbReference type="GO" id="GO:0009024">
    <property type="term" value="F:tagatose-6-phosphate kinase activity"/>
    <property type="evidence" value="ECO:0007669"/>
    <property type="project" value="UniProtKB-EC"/>
</dbReference>
<dbReference type="GO" id="GO:0044281">
    <property type="term" value="P:small molecule metabolic process"/>
    <property type="evidence" value="ECO:0007669"/>
    <property type="project" value="UniProtKB-ARBA"/>
</dbReference>
<dbReference type="Gene3D" id="3.40.1190.20">
    <property type="match status" value="1"/>
</dbReference>
<protein>
    <recommendedName>
        <fullName evidence="7">Tagatose-6-phosphate kinase</fullName>
        <ecNumber evidence="7">2.7.1.144</ecNumber>
    </recommendedName>
</protein>
<dbReference type="InterPro" id="IPR011611">
    <property type="entry name" value="PfkB_dom"/>
</dbReference>
<dbReference type="AlphaFoldDB" id="A0A942UNA3"/>
<reference evidence="10 11" key="1">
    <citation type="submission" date="2021-05" db="EMBL/GenBank/DDBJ databases">
        <title>Novel Bacillus species.</title>
        <authorList>
            <person name="Liu G."/>
        </authorList>
    </citation>
    <scope>NUCLEOTIDE SEQUENCE [LARGE SCALE GENOMIC DNA]</scope>
    <source>
        <strain evidence="10 11">FJAT-49682</strain>
    </source>
</reference>
<dbReference type="RefSeq" id="WP_213098019.1">
    <property type="nucleotide sequence ID" value="NZ_JAGYPN010000002.1"/>
</dbReference>
<keyword evidence="2 7" id="KW-0808">Transferase</keyword>
<evidence type="ECO:0000259" key="9">
    <source>
        <dbReference type="Pfam" id="PF00294"/>
    </source>
</evidence>
<comment type="similarity">
    <text evidence="7">Belongs to the carbohydrate kinase PfkB family. LacC subfamily.</text>
</comment>
<dbReference type="Pfam" id="PF00294">
    <property type="entry name" value="PfkB"/>
    <property type="match status" value="1"/>
</dbReference>
<dbReference type="GO" id="GO:0005524">
    <property type="term" value="F:ATP binding"/>
    <property type="evidence" value="ECO:0007669"/>
    <property type="project" value="UniProtKB-UniRule"/>
</dbReference>
<dbReference type="InterPro" id="IPR017583">
    <property type="entry name" value="Tagatose/fructose_Pkinase"/>
</dbReference>
<keyword evidence="7" id="KW-0423">Lactose metabolism</keyword>
<dbReference type="FunFam" id="3.40.1190.20:FF:000001">
    <property type="entry name" value="Phosphofructokinase"/>
    <property type="match status" value="1"/>
</dbReference>
<dbReference type="CDD" id="cd01164">
    <property type="entry name" value="FruK_PfkB_like"/>
    <property type="match status" value="1"/>
</dbReference>
<comment type="catalytic activity">
    <reaction evidence="6 8">
        <text>beta-D-fructose 1-phosphate + ATP = beta-D-fructose 1,6-bisphosphate + ADP + H(+)</text>
        <dbReference type="Rhea" id="RHEA:14213"/>
        <dbReference type="ChEBI" id="CHEBI:15378"/>
        <dbReference type="ChEBI" id="CHEBI:30616"/>
        <dbReference type="ChEBI" id="CHEBI:32966"/>
        <dbReference type="ChEBI" id="CHEBI:138881"/>
        <dbReference type="ChEBI" id="CHEBI:456216"/>
        <dbReference type="EC" id="2.7.1.56"/>
    </reaction>
</comment>
<dbReference type="NCBIfam" id="TIGR03168">
    <property type="entry name" value="1-PFK"/>
    <property type="match status" value="1"/>
</dbReference>
<evidence type="ECO:0000256" key="7">
    <source>
        <dbReference type="PIRNR" id="PIRNR000535"/>
    </source>
</evidence>
<dbReference type="InterPro" id="IPR029056">
    <property type="entry name" value="Ribokinase-like"/>
</dbReference>
<dbReference type="PANTHER" id="PTHR46566">
    <property type="entry name" value="1-PHOSPHOFRUCTOKINASE-RELATED"/>
    <property type="match status" value="1"/>
</dbReference>
<dbReference type="InterPro" id="IPR022463">
    <property type="entry name" value="1-PFruKinase"/>
</dbReference>
<evidence type="ECO:0000256" key="5">
    <source>
        <dbReference type="ARBA" id="ARBA00022840"/>
    </source>
</evidence>
<dbReference type="GO" id="GO:0008662">
    <property type="term" value="F:1-phosphofructokinase activity"/>
    <property type="evidence" value="ECO:0007669"/>
    <property type="project" value="UniProtKB-UniRule"/>
</dbReference>
<comment type="pathway">
    <text evidence="7">Carbohydrate metabolism; D-tagatose 6-phosphate degradation; D-glyceraldehyde 3-phosphate and glycerone phosphate from D-tagatose 6-phosphate: step 1/2.</text>
</comment>
<keyword evidence="11" id="KW-1185">Reference proteome</keyword>
<keyword evidence="5 7" id="KW-0067">ATP-binding</keyword>
<dbReference type="GO" id="GO:0005988">
    <property type="term" value="P:lactose metabolic process"/>
    <property type="evidence" value="ECO:0007669"/>
    <property type="project" value="UniProtKB-KW"/>
</dbReference>
<gene>
    <name evidence="10" type="primary">pfkB</name>
    <name evidence="10" type="ORF">KHA91_09460</name>
</gene>
<dbReference type="InterPro" id="IPR002173">
    <property type="entry name" value="Carboh/pur_kinase_PfkB_CS"/>
</dbReference>
<evidence type="ECO:0000256" key="3">
    <source>
        <dbReference type="ARBA" id="ARBA00022741"/>
    </source>
</evidence>
<proteinExistence type="inferred from homology"/>
<dbReference type="NCBIfam" id="TIGR03828">
    <property type="entry name" value="pfkB"/>
    <property type="match status" value="1"/>
</dbReference>
<name>A0A942UNA3_9BACI</name>